<evidence type="ECO:0000256" key="3">
    <source>
        <dbReference type="ARBA" id="ARBA00022801"/>
    </source>
</evidence>
<comment type="caution">
    <text evidence="7">The sequence shown here is derived from an EMBL/GenBank/DDBJ whole genome shotgun (WGS) entry which is preliminary data.</text>
</comment>
<evidence type="ECO:0000256" key="2">
    <source>
        <dbReference type="ARBA" id="ARBA00022670"/>
    </source>
</evidence>
<dbReference type="PANTHER" id="PTHR39178:SF1">
    <property type="entry name" value="RIBOSOMAL-PROCESSING CYSTEINE PROTEASE PRP"/>
    <property type="match status" value="1"/>
</dbReference>
<dbReference type="GO" id="GO:0042254">
    <property type="term" value="P:ribosome biogenesis"/>
    <property type="evidence" value="ECO:0007669"/>
    <property type="project" value="UniProtKB-KW"/>
</dbReference>
<name>A0A833MEJ9_9FIRM</name>
<keyword evidence="4" id="KW-0788">Thiol protease</keyword>
<dbReference type="Proteomes" id="UP000465601">
    <property type="component" value="Unassembled WGS sequence"/>
</dbReference>
<dbReference type="AlphaFoldDB" id="A0A833MEJ9"/>
<dbReference type="GO" id="GO:0006508">
    <property type="term" value="P:proteolysis"/>
    <property type="evidence" value="ECO:0007669"/>
    <property type="project" value="UniProtKB-KW"/>
</dbReference>
<evidence type="ECO:0000256" key="1">
    <source>
        <dbReference type="ARBA" id="ARBA00022517"/>
    </source>
</evidence>
<comment type="similarity">
    <text evidence="5">Belongs to the Prp family.</text>
</comment>
<keyword evidence="1" id="KW-0690">Ribosome biogenesis</keyword>
<dbReference type="Pfam" id="PF04327">
    <property type="entry name" value="Peptidase_Prp"/>
    <property type="match status" value="1"/>
</dbReference>
<evidence type="ECO:0000256" key="4">
    <source>
        <dbReference type="ARBA" id="ARBA00022807"/>
    </source>
</evidence>
<keyword evidence="8" id="KW-1185">Reference proteome</keyword>
<evidence type="ECO:0000313" key="7">
    <source>
        <dbReference type="EMBL" id="KAB3531429.1"/>
    </source>
</evidence>
<dbReference type="RefSeq" id="WP_151865156.1">
    <property type="nucleotide sequence ID" value="NZ_WBZB01000013.1"/>
</dbReference>
<dbReference type="PANTHER" id="PTHR39178">
    <property type="entry name" value="HYPOTHETICAL RIBOSOME-ASSOCIATED PROTEIN"/>
    <property type="match status" value="1"/>
</dbReference>
<dbReference type="Gene3D" id="3.30.70.1490">
    <property type="entry name" value="Cysteine protease Prp"/>
    <property type="match status" value="1"/>
</dbReference>
<evidence type="ECO:0000256" key="5">
    <source>
        <dbReference type="ARBA" id="ARBA00044503"/>
    </source>
</evidence>
<organism evidence="7 8">
    <name type="scientific">Alkaliphilus serpentinus</name>
    <dbReference type="NCBI Taxonomy" id="1482731"/>
    <lineage>
        <taxon>Bacteria</taxon>
        <taxon>Bacillati</taxon>
        <taxon>Bacillota</taxon>
        <taxon>Clostridia</taxon>
        <taxon>Peptostreptococcales</taxon>
        <taxon>Natronincolaceae</taxon>
        <taxon>Alkaliphilus</taxon>
    </lineage>
</organism>
<dbReference type="EMBL" id="WBZB01000013">
    <property type="protein sequence ID" value="KAB3531429.1"/>
    <property type="molecule type" value="Genomic_DNA"/>
</dbReference>
<keyword evidence="2 7" id="KW-0645">Protease</keyword>
<dbReference type="CDD" id="cd16332">
    <property type="entry name" value="Prp-like"/>
    <property type="match status" value="1"/>
</dbReference>
<sequence length="110" mass="12322">MIKIVIKRNENGNISEFDIKGHASSAKAGEDIVCAAVSVLSQTTLLGLYEILKIELDHQREKGDIYCRIPDNLPQSKREDANILLETMVLGLKSLVIGYPKYIELHDKEV</sequence>
<dbReference type="GO" id="GO:0008234">
    <property type="term" value="F:cysteine-type peptidase activity"/>
    <property type="evidence" value="ECO:0007669"/>
    <property type="project" value="UniProtKB-KW"/>
</dbReference>
<protein>
    <recommendedName>
        <fullName evidence="6">Ribosomal processing cysteine protease Prp</fullName>
    </recommendedName>
</protein>
<dbReference type="InterPro" id="IPR036764">
    <property type="entry name" value="Peptidase_Prp_sf"/>
</dbReference>
<proteinExistence type="inferred from homology"/>
<dbReference type="OrthoDB" id="48998at2"/>
<accession>A0A833MEJ9</accession>
<evidence type="ECO:0000256" key="6">
    <source>
        <dbReference type="ARBA" id="ARBA00044538"/>
    </source>
</evidence>
<evidence type="ECO:0000313" key="8">
    <source>
        <dbReference type="Proteomes" id="UP000465601"/>
    </source>
</evidence>
<dbReference type="InterPro" id="IPR007422">
    <property type="entry name" value="Peptidase_Prp"/>
</dbReference>
<keyword evidence="3" id="KW-0378">Hydrolase</keyword>
<reference evidence="7 8" key="1">
    <citation type="submission" date="2019-10" db="EMBL/GenBank/DDBJ databases">
        <title>Alkaliphilus serpentinus sp. nov. and Alkaliphilus pronyensis sp. nov., two novel anaerobic alkaliphilic species isolated from the serpentinized-hosted hydrothermal field of the Prony Bay (New Caledonia).</title>
        <authorList>
            <person name="Postec A."/>
        </authorList>
    </citation>
    <scope>NUCLEOTIDE SEQUENCE [LARGE SCALE GENOMIC DNA]</scope>
    <source>
        <strain evidence="7 8">LacT</strain>
    </source>
</reference>
<dbReference type="SUPFAM" id="SSF118010">
    <property type="entry name" value="TM1457-like"/>
    <property type="match status" value="1"/>
</dbReference>
<gene>
    <name evidence="7" type="ORF">F8153_04420</name>
</gene>